<feature type="non-terminal residue" evidence="1">
    <location>
        <position position="67"/>
    </location>
</feature>
<proteinExistence type="predicted"/>
<dbReference type="Proteomes" id="UP000789375">
    <property type="component" value="Unassembled WGS sequence"/>
</dbReference>
<organism evidence="1 2">
    <name type="scientific">Funneliformis mosseae</name>
    <name type="common">Endomycorrhizal fungus</name>
    <name type="synonym">Glomus mosseae</name>
    <dbReference type="NCBI Taxonomy" id="27381"/>
    <lineage>
        <taxon>Eukaryota</taxon>
        <taxon>Fungi</taxon>
        <taxon>Fungi incertae sedis</taxon>
        <taxon>Mucoromycota</taxon>
        <taxon>Glomeromycotina</taxon>
        <taxon>Glomeromycetes</taxon>
        <taxon>Glomerales</taxon>
        <taxon>Glomeraceae</taxon>
        <taxon>Funneliformis</taxon>
    </lineage>
</organism>
<gene>
    <name evidence="1" type="ORF">FMOSSE_LOCUS15313</name>
</gene>
<sequence>MIGLKKITSIKEANNMFAKNINPRKTDLLVICLLDGLEIMNTEVSESPFKVIREHTVRDAKKLLMMS</sequence>
<accession>A0A9N9NCS4</accession>
<name>A0A9N9NCS4_FUNMO</name>
<evidence type="ECO:0000313" key="2">
    <source>
        <dbReference type="Proteomes" id="UP000789375"/>
    </source>
</evidence>
<comment type="caution">
    <text evidence="1">The sequence shown here is derived from an EMBL/GenBank/DDBJ whole genome shotgun (WGS) entry which is preliminary data.</text>
</comment>
<dbReference type="EMBL" id="CAJVPP010014928">
    <property type="protein sequence ID" value="CAG8725563.1"/>
    <property type="molecule type" value="Genomic_DNA"/>
</dbReference>
<keyword evidence="2" id="KW-1185">Reference proteome</keyword>
<dbReference type="AlphaFoldDB" id="A0A9N9NCS4"/>
<evidence type="ECO:0000313" key="1">
    <source>
        <dbReference type="EMBL" id="CAG8725563.1"/>
    </source>
</evidence>
<protein>
    <submittedName>
        <fullName evidence="1">11313_t:CDS:1</fullName>
    </submittedName>
</protein>
<reference evidence="1" key="1">
    <citation type="submission" date="2021-06" db="EMBL/GenBank/DDBJ databases">
        <authorList>
            <person name="Kallberg Y."/>
            <person name="Tangrot J."/>
            <person name="Rosling A."/>
        </authorList>
    </citation>
    <scope>NUCLEOTIDE SEQUENCE</scope>
    <source>
        <strain evidence="1">87-6 pot B 2015</strain>
    </source>
</reference>